<organism evidence="2 3">
    <name type="scientific">Martelella alba</name>
    <dbReference type="NCBI Taxonomy" id="2590451"/>
    <lineage>
        <taxon>Bacteria</taxon>
        <taxon>Pseudomonadati</taxon>
        <taxon>Pseudomonadota</taxon>
        <taxon>Alphaproteobacteria</taxon>
        <taxon>Hyphomicrobiales</taxon>
        <taxon>Aurantimonadaceae</taxon>
        <taxon>Martelella</taxon>
    </lineage>
</organism>
<keyword evidence="3" id="KW-1185">Reference proteome</keyword>
<accession>A0ABY2SIF1</accession>
<gene>
    <name evidence="2" type="ORF">FCN80_17920</name>
</gene>
<sequence length="319" mass="35856">MVTIRLAVRDWDYFTPLALGDITPAGFVLEIHRVETLVNDLASNGQYDGGEVSFSRYAQSRANGDDSLLGLPHFLMRGFRQRCMITTADSPLTSPAQLKGKRIGVTGWQDSGNTWTRAVLREAGVEIEDARWFAGRLTAKHPITDRLAGFGRPGLIEPAPGERPMIELLREGALDVVFTPFMPEGFFQPDSGLRQLQPDFRAAELAYFNRVGYVPGMHILAIKPALAQAYPWLPQALSGIIDRAYALWMRKREKYADTTPWLLDELRRIRRDLPEDWNANGLNANRRMISDFGKELFQQGLTKILLTPQALFPAAAKEE</sequence>
<reference evidence="2 3" key="1">
    <citation type="submission" date="2019-04" db="EMBL/GenBank/DDBJ databases">
        <authorList>
            <person name="Li M."/>
            <person name="Gao C."/>
        </authorList>
    </citation>
    <scope>NUCLEOTIDE SEQUENCE [LARGE SCALE GENOMIC DNA]</scope>
    <source>
        <strain evidence="2 3">BGMRC 2031</strain>
    </source>
</reference>
<dbReference type="Gene3D" id="3.40.190.10">
    <property type="entry name" value="Periplasmic binding protein-like II"/>
    <property type="match status" value="1"/>
</dbReference>
<comment type="caution">
    <text evidence="2">The sequence shown here is derived from an EMBL/GenBank/DDBJ whole genome shotgun (WGS) entry which is preliminary data.</text>
</comment>
<dbReference type="InterPro" id="IPR015168">
    <property type="entry name" value="SsuA/THI5"/>
</dbReference>
<dbReference type="EMBL" id="SZPQ01000028">
    <property type="protein sequence ID" value="TKI04498.1"/>
    <property type="molecule type" value="Genomic_DNA"/>
</dbReference>
<protein>
    <submittedName>
        <fullName evidence="2">Nitrate ABC transporter substrate-binding protein</fullName>
    </submittedName>
</protein>
<dbReference type="Pfam" id="PF09084">
    <property type="entry name" value="NMT1"/>
    <property type="match status" value="1"/>
</dbReference>
<evidence type="ECO:0000313" key="2">
    <source>
        <dbReference type="EMBL" id="TKI04498.1"/>
    </source>
</evidence>
<evidence type="ECO:0000313" key="3">
    <source>
        <dbReference type="Proteomes" id="UP000305202"/>
    </source>
</evidence>
<name>A0ABY2SIF1_9HYPH</name>
<dbReference type="Proteomes" id="UP000305202">
    <property type="component" value="Unassembled WGS sequence"/>
</dbReference>
<evidence type="ECO:0000259" key="1">
    <source>
        <dbReference type="Pfam" id="PF09084"/>
    </source>
</evidence>
<dbReference type="SUPFAM" id="SSF53850">
    <property type="entry name" value="Periplasmic binding protein-like II"/>
    <property type="match status" value="1"/>
</dbReference>
<proteinExistence type="predicted"/>
<feature type="domain" description="SsuA/THI5-like" evidence="1">
    <location>
        <begin position="83"/>
        <end position="130"/>
    </location>
</feature>
<dbReference type="RefSeq" id="WP_136991539.1">
    <property type="nucleotide sequence ID" value="NZ_SZPQ01000028.1"/>
</dbReference>